<protein>
    <submittedName>
        <fullName evidence="9">ABC transporter permease</fullName>
    </submittedName>
</protein>
<accession>A0A420E771</accession>
<comment type="caution">
    <text evidence="9">The sequence shown here is derived from an EMBL/GenBank/DDBJ whole genome shotgun (WGS) entry which is preliminary data.</text>
</comment>
<dbReference type="AlphaFoldDB" id="A0A420E771"/>
<comment type="similarity">
    <text evidence="7">Belongs to the binding-protein-dependent transport system permease family.</text>
</comment>
<dbReference type="EMBL" id="RAQO01000009">
    <property type="protein sequence ID" value="RKF14258.1"/>
    <property type="molecule type" value="Genomic_DNA"/>
</dbReference>
<evidence type="ECO:0000256" key="1">
    <source>
        <dbReference type="ARBA" id="ARBA00004651"/>
    </source>
</evidence>
<evidence type="ECO:0000256" key="5">
    <source>
        <dbReference type="ARBA" id="ARBA00022989"/>
    </source>
</evidence>
<feature type="transmembrane region" description="Helical" evidence="7">
    <location>
        <begin position="246"/>
        <end position="272"/>
    </location>
</feature>
<keyword evidence="2 7" id="KW-0813">Transport</keyword>
<evidence type="ECO:0000256" key="2">
    <source>
        <dbReference type="ARBA" id="ARBA00022448"/>
    </source>
</evidence>
<dbReference type="InterPro" id="IPR035906">
    <property type="entry name" value="MetI-like_sf"/>
</dbReference>
<dbReference type="OrthoDB" id="9805855at2"/>
<evidence type="ECO:0000313" key="9">
    <source>
        <dbReference type="EMBL" id="RKF14258.1"/>
    </source>
</evidence>
<organism evidence="9 10">
    <name type="scientific">Alginatibacterium sediminis</name>
    <dbReference type="NCBI Taxonomy" id="2164068"/>
    <lineage>
        <taxon>Bacteria</taxon>
        <taxon>Pseudomonadati</taxon>
        <taxon>Pseudomonadota</taxon>
        <taxon>Gammaproteobacteria</taxon>
        <taxon>Alteromonadales</taxon>
        <taxon>Alteromonadaceae</taxon>
        <taxon>Alginatibacterium</taxon>
    </lineage>
</organism>
<feature type="transmembrane region" description="Helical" evidence="7">
    <location>
        <begin position="188"/>
        <end position="209"/>
    </location>
</feature>
<comment type="subcellular location">
    <subcellularLocation>
        <location evidence="1 7">Cell membrane</location>
        <topology evidence="1 7">Multi-pass membrane protein</topology>
    </subcellularLocation>
</comment>
<keyword evidence="10" id="KW-1185">Reference proteome</keyword>
<dbReference type="PANTHER" id="PTHR43376:SF1">
    <property type="entry name" value="OLIGOPEPTIDE TRANSPORT SYSTEM PERMEASE PROTEIN"/>
    <property type="match status" value="1"/>
</dbReference>
<evidence type="ECO:0000256" key="4">
    <source>
        <dbReference type="ARBA" id="ARBA00022692"/>
    </source>
</evidence>
<dbReference type="GO" id="GO:0055085">
    <property type="term" value="P:transmembrane transport"/>
    <property type="evidence" value="ECO:0007669"/>
    <property type="project" value="InterPro"/>
</dbReference>
<reference evidence="9 10" key="1">
    <citation type="submission" date="2018-09" db="EMBL/GenBank/DDBJ databases">
        <authorList>
            <person name="Wang Z."/>
        </authorList>
    </citation>
    <scope>NUCLEOTIDE SEQUENCE [LARGE SCALE GENOMIC DNA]</scope>
    <source>
        <strain evidence="9 10">ALS 81</strain>
    </source>
</reference>
<evidence type="ECO:0000256" key="3">
    <source>
        <dbReference type="ARBA" id="ARBA00022475"/>
    </source>
</evidence>
<dbReference type="InterPro" id="IPR045621">
    <property type="entry name" value="BPD_transp_1_N"/>
</dbReference>
<feature type="transmembrane region" description="Helical" evidence="7">
    <location>
        <begin position="98"/>
        <end position="126"/>
    </location>
</feature>
<gene>
    <name evidence="9" type="ORF">DBZ36_16465</name>
</gene>
<evidence type="ECO:0000313" key="10">
    <source>
        <dbReference type="Proteomes" id="UP000286482"/>
    </source>
</evidence>
<feature type="transmembrane region" description="Helical" evidence="7">
    <location>
        <begin position="7"/>
        <end position="25"/>
    </location>
</feature>
<dbReference type="PANTHER" id="PTHR43376">
    <property type="entry name" value="OLIGOPEPTIDE TRANSPORT SYSTEM PERMEASE PROTEIN"/>
    <property type="match status" value="1"/>
</dbReference>
<keyword evidence="3" id="KW-1003">Cell membrane</keyword>
<dbReference type="CDD" id="cd06261">
    <property type="entry name" value="TM_PBP2"/>
    <property type="match status" value="1"/>
</dbReference>
<dbReference type="Gene3D" id="1.10.3720.10">
    <property type="entry name" value="MetI-like"/>
    <property type="match status" value="1"/>
</dbReference>
<feature type="transmembrane region" description="Helical" evidence="7">
    <location>
        <begin position="292"/>
        <end position="318"/>
    </location>
</feature>
<evidence type="ECO:0000256" key="7">
    <source>
        <dbReference type="RuleBase" id="RU363032"/>
    </source>
</evidence>
<evidence type="ECO:0000256" key="6">
    <source>
        <dbReference type="ARBA" id="ARBA00023136"/>
    </source>
</evidence>
<dbReference type="Pfam" id="PF00528">
    <property type="entry name" value="BPD_transp_1"/>
    <property type="match status" value="1"/>
</dbReference>
<dbReference type="Pfam" id="PF19300">
    <property type="entry name" value="BPD_transp_1_N"/>
    <property type="match status" value="1"/>
</dbReference>
<dbReference type="RefSeq" id="WP_120356069.1">
    <property type="nucleotide sequence ID" value="NZ_RAQO01000009.1"/>
</dbReference>
<dbReference type="PROSITE" id="PS50928">
    <property type="entry name" value="ABC_TM1"/>
    <property type="match status" value="1"/>
</dbReference>
<dbReference type="Proteomes" id="UP000286482">
    <property type="component" value="Unassembled WGS sequence"/>
</dbReference>
<feature type="transmembrane region" description="Helical" evidence="7">
    <location>
        <begin position="147"/>
        <end position="168"/>
    </location>
</feature>
<keyword evidence="5 7" id="KW-1133">Transmembrane helix</keyword>
<feature type="domain" description="ABC transmembrane type-1" evidence="8">
    <location>
        <begin position="99"/>
        <end position="311"/>
    </location>
</feature>
<keyword evidence="6 7" id="KW-0472">Membrane</keyword>
<keyword evidence="4 7" id="KW-0812">Transmembrane</keyword>
<proteinExistence type="inferred from homology"/>
<dbReference type="InterPro" id="IPR000515">
    <property type="entry name" value="MetI-like"/>
</dbReference>
<sequence length="328" mass="36100">MGFILRRLFFYLAAFMVAVVINFMLPRLMPGDPVTAMLGGRGAMMTYDQIEALRQTFGFVDGPLIQQFFSYVSSVFQGDLGTSVQSFPETVSTILGRAFGWTLFLTGAGTLLAFIVGSLLGILAAWNRGGWFDSIVSPLSLILQATPQLVFGLLFMFVFGVTLQWLPSGYAFSPELTPEFSWLFISDVAAHAILPVFTVFIVQLGGFLIPMRNNMINLLNEDYITMGKAKGLSQLRVMLNYGARNAVLPSVTSLSMALGMVIGGAMVVEVIFNYPGLGTVLYNAILARDYQLIQGQLLVMTLFMLFFNFMADILYLFLDPRLKHGGSA</sequence>
<name>A0A420E771_9ALTE</name>
<dbReference type="GO" id="GO:0005886">
    <property type="term" value="C:plasma membrane"/>
    <property type="evidence" value="ECO:0007669"/>
    <property type="project" value="UniProtKB-SubCell"/>
</dbReference>
<dbReference type="SUPFAM" id="SSF161098">
    <property type="entry name" value="MetI-like"/>
    <property type="match status" value="1"/>
</dbReference>
<evidence type="ECO:0000259" key="8">
    <source>
        <dbReference type="PROSITE" id="PS50928"/>
    </source>
</evidence>